<sequence length="77" mass="8450">MNLKPQTLMVAIQCVAARTRELDAQLQSDDPENAAELEQLLVGYDLAADDLKNAYEEALAQYSGLPPYDRLVDDPAA</sequence>
<dbReference type="CDD" id="cd11690">
    <property type="entry name" value="Tsi2_like"/>
    <property type="match status" value="1"/>
</dbReference>
<dbReference type="InterPro" id="IPR033783">
    <property type="entry name" value="Tsi2"/>
</dbReference>
<evidence type="ECO:0000313" key="1">
    <source>
        <dbReference type="EMBL" id="AVK07042.1"/>
    </source>
</evidence>
<keyword evidence="2" id="KW-1185">Reference proteome</keyword>
<reference evidence="1 2" key="1">
    <citation type="submission" date="2018-02" db="EMBL/GenBank/DDBJ databases">
        <title>FDA/CDC Antimicrobial Resistant Isolate Bank Genome Sequencing.</title>
        <authorList>
            <person name="Benahmed F.H."/>
            <person name="Lutgring J.D."/>
            <person name="Yoo B."/>
            <person name="Machado M."/>
            <person name="Brown A."/>
            <person name="McAllister G."/>
            <person name="Perry A."/>
            <person name="Halpin A.L."/>
            <person name="Vavikolanu K."/>
            <person name="Ott S."/>
            <person name="Zhao X."/>
            <person name="Tallon L.J."/>
            <person name="Sadzewicz L."/>
            <person name="Aluvathingal J."/>
            <person name="Nadendla S."/>
            <person name="Voskania-kordi A."/>
            <person name="Simonyan V."/>
            <person name="Patel J."/>
            <person name="Shawar R.M."/>
        </authorList>
    </citation>
    <scope>NUCLEOTIDE SEQUENCE [LARGE SCALE GENOMIC DNA]</scope>
    <source>
        <strain evidence="1 2">AR_0356</strain>
    </source>
</reference>
<accession>A0A2R3IYP3</accession>
<protein>
    <submittedName>
        <fullName evidence="1">Uncharacterized protein</fullName>
    </submittedName>
</protein>
<dbReference type="InterPro" id="IPR049070">
    <property type="entry name" value="T6SS_Tsi2-like"/>
</dbReference>
<name>A0A2R3IYP3_9PSED</name>
<dbReference type="RefSeq" id="WP_034079602.1">
    <property type="nucleotide sequence ID" value="NZ_CP020560.1"/>
</dbReference>
<organism evidence="1 2">
    <name type="scientific">Pseudomonas paraeruginosa</name>
    <dbReference type="NCBI Taxonomy" id="2994495"/>
    <lineage>
        <taxon>Bacteria</taxon>
        <taxon>Pseudomonadati</taxon>
        <taxon>Pseudomonadota</taxon>
        <taxon>Gammaproteobacteria</taxon>
        <taxon>Pseudomonadales</taxon>
        <taxon>Pseudomonadaceae</taxon>
        <taxon>Pseudomonas</taxon>
    </lineage>
</organism>
<dbReference type="Proteomes" id="UP000238390">
    <property type="component" value="Chromosome"/>
</dbReference>
<evidence type="ECO:0000313" key="2">
    <source>
        <dbReference type="Proteomes" id="UP000238390"/>
    </source>
</evidence>
<dbReference type="Gene3D" id="1.10.287.2500">
    <property type="match status" value="1"/>
</dbReference>
<gene>
    <name evidence="1" type="ORF">CSB93_5286</name>
</gene>
<dbReference type="AlphaFoldDB" id="A0A2R3IYP3"/>
<dbReference type="EMBL" id="CP027169">
    <property type="protein sequence ID" value="AVK07042.1"/>
    <property type="molecule type" value="Genomic_DNA"/>
</dbReference>
<dbReference type="Pfam" id="PF21643">
    <property type="entry name" value="T6SS_Tsi2-like"/>
    <property type="match status" value="1"/>
</dbReference>
<dbReference type="InterPro" id="IPR053756">
    <property type="entry name" value="Toxin_immunity_effector"/>
</dbReference>
<proteinExistence type="predicted"/>
<dbReference type="GeneID" id="77222025"/>